<dbReference type="AlphaFoldDB" id="A0AAD2A4H1"/>
<dbReference type="Proteomes" id="UP000834106">
    <property type="component" value="Chromosome 18"/>
</dbReference>
<feature type="region of interest" description="Disordered" evidence="8">
    <location>
        <begin position="348"/>
        <end position="368"/>
    </location>
</feature>
<dbReference type="NCBIfam" id="TIGR01624">
    <property type="entry name" value="LRP1_Cterm"/>
    <property type="match status" value="1"/>
</dbReference>
<proteinExistence type="inferred from homology"/>
<evidence type="ECO:0000256" key="4">
    <source>
        <dbReference type="ARBA" id="ARBA00022833"/>
    </source>
</evidence>
<keyword evidence="3" id="KW-0479">Metal-binding</keyword>
<feature type="compositionally biased region" description="Low complexity" evidence="8">
    <location>
        <begin position="255"/>
        <end position="270"/>
    </location>
</feature>
<comment type="similarity">
    <text evidence="2">Belongs to the SHI protein family.</text>
</comment>
<feature type="compositionally biased region" description="Polar residues" evidence="8">
    <location>
        <begin position="271"/>
        <end position="283"/>
    </location>
</feature>
<evidence type="ECO:0000313" key="9">
    <source>
        <dbReference type="EMBL" id="CAI9781306.1"/>
    </source>
</evidence>
<accession>A0AAD2A4H1</accession>
<evidence type="ECO:0000256" key="7">
    <source>
        <dbReference type="ARBA" id="ARBA00023242"/>
    </source>
</evidence>
<evidence type="ECO:0000256" key="5">
    <source>
        <dbReference type="ARBA" id="ARBA00023125"/>
    </source>
</evidence>
<feature type="compositionally biased region" description="Gly residues" evidence="8">
    <location>
        <begin position="163"/>
        <end position="179"/>
    </location>
</feature>
<feature type="compositionally biased region" description="Low complexity" evidence="8">
    <location>
        <begin position="232"/>
        <end position="248"/>
    </location>
</feature>
<evidence type="ECO:0000256" key="2">
    <source>
        <dbReference type="ARBA" id="ARBA00006911"/>
    </source>
</evidence>
<evidence type="ECO:0000256" key="3">
    <source>
        <dbReference type="ARBA" id="ARBA00022723"/>
    </source>
</evidence>
<reference evidence="9" key="1">
    <citation type="submission" date="2023-05" db="EMBL/GenBank/DDBJ databases">
        <authorList>
            <person name="Huff M."/>
        </authorList>
    </citation>
    <scope>NUCLEOTIDE SEQUENCE</scope>
</reference>
<feature type="region of interest" description="Disordered" evidence="8">
    <location>
        <begin position="232"/>
        <end position="290"/>
    </location>
</feature>
<keyword evidence="6" id="KW-0010">Activator</keyword>
<comment type="subcellular location">
    <subcellularLocation>
        <location evidence="1">Nucleus</location>
    </subcellularLocation>
</comment>
<dbReference type="PANTHER" id="PTHR31604:SF30">
    <property type="entry name" value="PROTEIN LATERAL ROOT PRIMORDIUM 1"/>
    <property type="match status" value="1"/>
</dbReference>
<name>A0AAD2A4H1_9LAMI</name>
<protein>
    <submittedName>
        <fullName evidence="9">Uncharacterized protein</fullName>
    </submittedName>
</protein>
<dbReference type="InterPro" id="IPR007818">
    <property type="entry name" value="SHI"/>
</dbReference>
<keyword evidence="10" id="KW-1185">Reference proteome</keyword>
<dbReference type="GO" id="GO:0046872">
    <property type="term" value="F:metal ion binding"/>
    <property type="evidence" value="ECO:0007669"/>
    <property type="project" value="UniProtKB-KW"/>
</dbReference>
<keyword evidence="5" id="KW-0238">DNA-binding</keyword>
<keyword evidence="7" id="KW-0539">Nucleus</keyword>
<evidence type="ECO:0000256" key="8">
    <source>
        <dbReference type="SAM" id="MobiDB-lite"/>
    </source>
</evidence>
<evidence type="ECO:0000256" key="6">
    <source>
        <dbReference type="ARBA" id="ARBA00023159"/>
    </source>
</evidence>
<organism evidence="9 10">
    <name type="scientific">Fraxinus pennsylvanica</name>
    <dbReference type="NCBI Taxonomy" id="56036"/>
    <lineage>
        <taxon>Eukaryota</taxon>
        <taxon>Viridiplantae</taxon>
        <taxon>Streptophyta</taxon>
        <taxon>Embryophyta</taxon>
        <taxon>Tracheophyta</taxon>
        <taxon>Spermatophyta</taxon>
        <taxon>Magnoliopsida</taxon>
        <taxon>eudicotyledons</taxon>
        <taxon>Gunneridae</taxon>
        <taxon>Pentapetalae</taxon>
        <taxon>asterids</taxon>
        <taxon>lamiids</taxon>
        <taxon>Lamiales</taxon>
        <taxon>Oleaceae</taxon>
        <taxon>Oleeae</taxon>
        <taxon>Fraxinus</taxon>
    </lineage>
</organism>
<evidence type="ECO:0000313" key="10">
    <source>
        <dbReference type="Proteomes" id="UP000834106"/>
    </source>
</evidence>
<dbReference type="PANTHER" id="PTHR31604">
    <property type="entry name" value="PROTEIN LATERAL ROOT PRIMORDIUM 1"/>
    <property type="match status" value="1"/>
</dbReference>
<dbReference type="GO" id="GO:0003700">
    <property type="term" value="F:DNA-binding transcription factor activity"/>
    <property type="evidence" value="ECO:0007669"/>
    <property type="project" value="InterPro"/>
</dbReference>
<evidence type="ECO:0000256" key="1">
    <source>
        <dbReference type="ARBA" id="ARBA00004123"/>
    </source>
</evidence>
<dbReference type="NCBIfam" id="TIGR01623">
    <property type="entry name" value="put_zinc_LRP1"/>
    <property type="match status" value="1"/>
</dbReference>
<feature type="region of interest" description="Disordered" evidence="8">
    <location>
        <begin position="158"/>
        <end position="182"/>
    </location>
</feature>
<dbReference type="Pfam" id="PF05142">
    <property type="entry name" value="DUF702"/>
    <property type="match status" value="1"/>
</dbReference>
<gene>
    <name evidence="9" type="ORF">FPE_LOCUS28736</name>
</gene>
<keyword evidence="4" id="KW-0862">Zinc</keyword>
<dbReference type="InterPro" id="IPR006511">
    <property type="entry name" value="SHI_C"/>
</dbReference>
<dbReference type="GO" id="GO:0045893">
    <property type="term" value="P:positive regulation of DNA-templated transcription"/>
    <property type="evidence" value="ECO:0007669"/>
    <property type="project" value="TreeGrafter"/>
</dbReference>
<sequence>MREKAVATTRRLQSDSGAFADWVASSSSSAGDLSLGFNAGPTAGGNTSNTGAGAGGGMWPSSATTRHVNYGLPPEFFVVAPASFHHNTQHHNHHPEAATATTINFDPHGINASNAAAAIGVGVIPLLTAAPCLNMGPTDEDLSSNTRNRSGSGMQLWQNQQAGRGGSSSGGGDGIGGSSSGATTCQDCGNQAKKDCNRQRCRTCCRSRGYDCATHLKSTWVPAARRRERLAMAATAATAGSSQSTSGAKKPRLGTSLTTTASHTSTSNNTPPRSFDTSSSHQGASFKEPFPGQVRAPAVFKCVKVTAVDDGDDEFAYQAVTRIGGHVFKGFLYDQGIESRDGFPNISDLHLGGSSGGGEGRHGASSSSPVLDASDVYASGGGLLGGSNYGIPIN</sequence>
<dbReference type="InterPro" id="IPR006510">
    <property type="entry name" value="Znf_LRP1"/>
</dbReference>
<dbReference type="EMBL" id="OU503053">
    <property type="protein sequence ID" value="CAI9781306.1"/>
    <property type="molecule type" value="Genomic_DNA"/>
</dbReference>
<dbReference type="GO" id="GO:0005634">
    <property type="term" value="C:nucleus"/>
    <property type="evidence" value="ECO:0007669"/>
    <property type="project" value="UniProtKB-SubCell"/>
</dbReference>
<dbReference type="GO" id="GO:0003677">
    <property type="term" value="F:DNA binding"/>
    <property type="evidence" value="ECO:0007669"/>
    <property type="project" value="UniProtKB-KW"/>
</dbReference>